<keyword evidence="1" id="KW-0732">Signal</keyword>
<dbReference type="EMBL" id="JAFIQS010000006">
    <property type="protein sequence ID" value="KAG5168523.1"/>
    <property type="molecule type" value="Genomic_DNA"/>
</dbReference>
<feature type="signal peptide" evidence="1">
    <location>
        <begin position="1"/>
        <end position="23"/>
    </location>
</feature>
<proteinExistence type="predicted"/>
<gene>
    <name evidence="2" type="ORF">JR316_007123</name>
</gene>
<evidence type="ECO:0000256" key="1">
    <source>
        <dbReference type="SAM" id="SignalP"/>
    </source>
</evidence>
<protein>
    <submittedName>
        <fullName evidence="2">Uncharacterized protein</fullName>
    </submittedName>
</protein>
<name>A0A8H7XZL4_PSICU</name>
<dbReference type="AlphaFoldDB" id="A0A8H7XZL4"/>
<feature type="chain" id="PRO_5034954914" evidence="1">
    <location>
        <begin position="24"/>
        <end position="130"/>
    </location>
</feature>
<sequence>MKFTVNLIALLFGALSSTMVAQAVPTVVRPTPLKQDPDEMSITFYEYTSFRGTSYSPIYSGPDFCIDLPLGRQNRPESLEISSGYSCAFYAFIECIGPEQSFSGDVANLPRIGVPPRYRRIASFECTKLG</sequence>
<comment type="caution">
    <text evidence="2">The sequence shown here is derived from an EMBL/GenBank/DDBJ whole genome shotgun (WGS) entry which is preliminary data.</text>
</comment>
<evidence type="ECO:0000313" key="2">
    <source>
        <dbReference type="EMBL" id="KAG5168523.1"/>
    </source>
</evidence>
<accession>A0A8H7XZL4</accession>
<organism evidence="2">
    <name type="scientific">Psilocybe cubensis</name>
    <name type="common">Psychedelic mushroom</name>
    <name type="synonym">Stropharia cubensis</name>
    <dbReference type="NCBI Taxonomy" id="181762"/>
    <lineage>
        <taxon>Eukaryota</taxon>
        <taxon>Fungi</taxon>
        <taxon>Dikarya</taxon>
        <taxon>Basidiomycota</taxon>
        <taxon>Agaricomycotina</taxon>
        <taxon>Agaricomycetes</taxon>
        <taxon>Agaricomycetidae</taxon>
        <taxon>Agaricales</taxon>
        <taxon>Agaricineae</taxon>
        <taxon>Strophariaceae</taxon>
        <taxon>Psilocybe</taxon>
    </lineage>
</organism>
<reference evidence="2" key="1">
    <citation type="submission" date="2021-02" db="EMBL/GenBank/DDBJ databases">
        <title>Psilocybe cubensis genome.</title>
        <authorList>
            <person name="Mckernan K.J."/>
            <person name="Crawford S."/>
            <person name="Trippe A."/>
            <person name="Kane L.T."/>
            <person name="Mclaughlin S."/>
        </authorList>
    </citation>
    <scope>NUCLEOTIDE SEQUENCE [LARGE SCALE GENOMIC DNA]</scope>
    <source>
        <strain evidence="2">MGC-MH-2018</strain>
    </source>
</reference>